<reference evidence="1" key="1">
    <citation type="submission" date="2015-06" db="UniProtKB">
        <authorList>
            <consortium name="EnsemblPlants"/>
        </authorList>
    </citation>
    <scope>IDENTIFICATION</scope>
</reference>
<accession>R7WE28</accession>
<dbReference type="AlphaFoldDB" id="R7WE28"/>
<organism evidence="1">
    <name type="scientific">Aegilops tauschii</name>
    <name type="common">Tausch's goatgrass</name>
    <name type="synonym">Aegilops squarrosa</name>
    <dbReference type="NCBI Taxonomy" id="37682"/>
    <lineage>
        <taxon>Eukaryota</taxon>
        <taxon>Viridiplantae</taxon>
        <taxon>Streptophyta</taxon>
        <taxon>Embryophyta</taxon>
        <taxon>Tracheophyta</taxon>
        <taxon>Spermatophyta</taxon>
        <taxon>Magnoliopsida</taxon>
        <taxon>Liliopsida</taxon>
        <taxon>Poales</taxon>
        <taxon>Poaceae</taxon>
        <taxon>BOP clade</taxon>
        <taxon>Pooideae</taxon>
        <taxon>Triticodae</taxon>
        <taxon>Triticeae</taxon>
        <taxon>Triticinae</taxon>
        <taxon>Aegilops</taxon>
    </lineage>
</organism>
<dbReference type="EnsemblPlants" id="EMT20693">
    <property type="protein sequence ID" value="EMT20693"/>
    <property type="gene ID" value="F775_14270"/>
</dbReference>
<proteinExistence type="predicted"/>
<name>R7WE28_AEGTA</name>
<sequence length="90" mass="9511">MKRLLRRLSRVAAADACAAAAYQPLRHDTVGKASSTAASSSSSFFGARRLGRGARVPEGHVPVCDAYTSEALPSQLLARKSGFYGQVQNS</sequence>
<evidence type="ECO:0000313" key="1">
    <source>
        <dbReference type="EnsemblPlants" id="EMT20693"/>
    </source>
</evidence>
<protein>
    <submittedName>
        <fullName evidence="1">Uncharacterized protein</fullName>
    </submittedName>
</protein>